<keyword evidence="1" id="KW-0812">Transmembrane</keyword>
<sequence>MTLGFKRRQRGFGLIEISLGLIVVMVLSMQAMKWQARKDWLNRLDVVAEQSNEVAGALSTYITNNYGQLVTVSAVVSGYANPMVPTITELKTPPNGPLNQGFTTSNGLGGNWVLAVVKVPAGCVSPSCDLLGTVALSSPILVPGTSTIDEDGLGAMLKHIGADACYSTLADPTHCTSANGVTIPNPLGNVAGIFAIKTNFGSSGLARFYARDGSTGPLTANLLMGGNAITGLIGVSINGVCTKIGDVASGPNGEVVSCINYRWKTQGSAYWQDPVQTYAILTSTYPCNASTAWQTRIVQYPSVGSGPRGYTCDGVSWFPLALDDAGNLAIAGNATIGGNATVTGNLSANTLRPTLVVAEGSSCAGYQEGTIAQSTTTSGILLSCQYSGGAWLWKKAQNDSLSVTRYYFQSGQNFNIGVHKFCALSLANTLCHVFPAAAGTWQVSMPNSGACYAICFD</sequence>
<dbReference type="RefSeq" id="WP_014237627.1">
    <property type="nucleotide sequence ID" value="NC_016616.1"/>
</dbReference>
<accession>G8QNQ2</accession>
<dbReference type="OrthoDB" id="7220054at2"/>
<proteinExistence type="predicted"/>
<evidence type="ECO:0000256" key="1">
    <source>
        <dbReference type="SAM" id="Phobius"/>
    </source>
</evidence>
<protein>
    <submittedName>
        <fullName evidence="2">Type II secretory pathway, pseudopilin PulG</fullName>
    </submittedName>
</protein>
<dbReference type="EMBL" id="CP003153">
    <property type="protein sequence ID" value="AEV26946.1"/>
    <property type="molecule type" value="Genomic_DNA"/>
</dbReference>
<dbReference type="HOGENOM" id="CLU_598065_0_0_4"/>
<evidence type="ECO:0000313" key="2">
    <source>
        <dbReference type="EMBL" id="AEV26946.1"/>
    </source>
</evidence>
<gene>
    <name evidence="2" type="ordered locus">Dsui_2595</name>
</gene>
<dbReference type="AlphaFoldDB" id="G8QNQ2"/>
<feature type="transmembrane region" description="Helical" evidence="1">
    <location>
        <begin position="12"/>
        <end position="32"/>
    </location>
</feature>
<dbReference type="eggNOG" id="COG2165">
    <property type="taxonomic scope" value="Bacteria"/>
</dbReference>
<evidence type="ECO:0000313" key="3">
    <source>
        <dbReference type="Proteomes" id="UP000005633"/>
    </source>
</evidence>
<reference evidence="2 3" key="1">
    <citation type="journal article" date="2012" name="J. Bacteriol.">
        <title>Complete genome sequence of the anaerobic perchlorate-reducing bacterium Azospira suillum strain PS.</title>
        <authorList>
            <person name="Byrne-Bailey K.G."/>
            <person name="Coates J.D."/>
        </authorList>
    </citation>
    <scope>NUCLEOTIDE SEQUENCE [LARGE SCALE GENOMIC DNA]</scope>
    <source>
        <strain evidence="3">ATCC BAA-33 / DSM 13638 / PS</strain>
    </source>
</reference>
<dbReference type="STRING" id="640081.Dsui_2595"/>
<keyword evidence="1" id="KW-0472">Membrane</keyword>
<dbReference type="KEGG" id="dsu:Dsui_2595"/>
<organism evidence="2 3">
    <name type="scientific">Azospira oryzae (strain ATCC BAA-33 / DSM 13638 / PS)</name>
    <name type="common">Dechlorosoma suillum</name>
    <dbReference type="NCBI Taxonomy" id="640081"/>
    <lineage>
        <taxon>Bacteria</taxon>
        <taxon>Pseudomonadati</taxon>
        <taxon>Pseudomonadota</taxon>
        <taxon>Betaproteobacteria</taxon>
        <taxon>Rhodocyclales</taxon>
        <taxon>Rhodocyclaceae</taxon>
        <taxon>Azospira</taxon>
    </lineage>
</organism>
<dbReference type="Proteomes" id="UP000005633">
    <property type="component" value="Chromosome"/>
</dbReference>
<name>G8QNQ2_AZOOP</name>
<keyword evidence="1" id="KW-1133">Transmembrane helix</keyword>